<accession>A0A0F9QE48</accession>
<proteinExistence type="predicted"/>
<protein>
    <submittedName>
        <fullName evidence="1">Uncharacterized protein</fullName>
    </submittedName>
</protein>
<organism evidence="1">
    <name type="scientific">marine sediment metagenome</name>
    <dbReference type="NCBI Taxonomy" id="412755"/>
    <lineage>
        <taxon>unclassified sequences</taxon>
        <taxon>metagenomes</taxon>
        <taxon>ecological metagenomes</taxon>
    </lineage>
</organism>
<comment type="caution">
    <text evidence="1">The sequence shown here is derived from an EMBL/GenBank/DDBJ whole genome shotgun (WGS) entry which is preliminary data.</text>
</comment>
<reference evidence="1" key="1">
    <citation type="journal article" date="2015" name="Nature">
        <title>Complex archaea that bridge the gap between prokaryotes and eukaryotes.</title>
        <authorList>
            <person name="Spang A."/>
            <person name="Saw J.H."/>
            <person name="Jorgensen S.L."/>
            <person name="Zaremba-Niedzwiedzka K."/>
            <person name="Martijn J."/>
            <person name="Lind A.E."/>
            <person name="van Eijk R."/>
            <person name="Schleper C."/>
            <person name="Guy L."/>
            <person name="Ettema T.J."/>
        </authorList>
    </citation>
    <scope>NUCLEOTIDE SEQUENCE</scope>
</reference>
<name>A0A0F9QE48_9ZZZZ</name>
<evidence type="ECO:0000313" key="1">
    <source>
        <dbReference type="EMBL" id="KKN03533.1"/>
    </source>
</evidence>
<dbReference type="EMBL" id="LAZR01005023">
    <property type="protein sequence ID" value="KKN03533.1"/>
    <property type="molecule type" value="Genomic_DNA"/>
</dbReference>
<dbReference type="AlphaFoldDB" id="A0A0F9QE48"/>
<gene>
    <name evidence="1" type="ORF">LCGC14_1106740</name>
</gene>
<sequence>MEPETTTAENEEQESAITLVEAGTGYEDEEGEKQTLKASVEFNPGADLTEACDLYSEEAVFQRYLRGVTKDLGNAIRAGLNKFLALEGDEAVPVDEIPALVVAELENWRPDVTRRAVRKDPTEAILANFVGLTAEKQQELIEQLMATAEAS</sequence>